<dbReference type="Gene3D" id="3.40.50.300">
    <property type="entry name" value="P-loop containing nucleotide triphosphate hydrolases"/>
    <property type="match status" value="1"/>
</dbReference>
<proteinExistence type="inferred from homology"/>
<evidence type="ECO:0000259" key="2">
    <source>
        <dbReference type="Pfam" id="PF00437"/>
    </source>
</evidence>
<dbReference type="InterPro" id="IPR001482">
    <property type="entry name" value="T2SS/T4SS_dom"/>
</dbReference>
<evidence type="ECO:0000313" key="3">
    <source>
        <dbReference type="EMBL" id="AJM93201.1"/>
    </source>
</evidence>
<dbReference type="EMBL" id="CP010868">
    <property type="protein sequence ID" value="AJM93201.1"/>
    <property type="molecule type" value="Genomic_DNA"/>
</dbReference>
<dbReference type="STRING" id="1582439.NPIRD3C_1991"/>
<dbReference type="PANTHER" id="PTHR30486:SF6">
    <property type="entry name" value="TYPE IV PILUS RETRACTATION ATPASE PILT"/>
    <property type="match status" value="1"/>
</dbReference>
<reference evidence="3 4" key="3">
    <citation type="journal article" date="2019" name="Int. J. Syst. Evol. Microbiol.">
        <title>Nitrosopumilus adriaticus sp. nov. and Nitrosopumilus piranensis sp. nov., two ammonia-oxidizing archaea from the Adriatic Sea and members of the class Nitrososphaeria.</title>
        <authorList>
            <person name="Bayer B."/>
            <person name="Vojvoda J."/>
            <person name="Reinthaler T."/>
            <person name="Reyes C."/>
            <person name="Pinto M."/>
            <person name="Herndl G.J."/>
        </authorList>
    </citation>
    <scope>NUCLEOTIDE SEQUENCE [LARGE SCALE GENOMIC DNA]</scope>
    <source>
        <strain evidence="3 4">D3C</strain>
    </source>
</reference>
<dbReference type="CDD" id="cd01130">
    <property type="entry name" value="VirB11-like_ATPase"/>
    <property type="match status" value="1"/>
</dbReference>
<feature type="domain" description="Bacterial type II secretion system protein E" evidence="2">
    <location>
        <begin position="143"/>
        <end position="412"/>
    </location>
</feature>
<reference evidence="4" key="1">
    <citation type="submission" date="2015-02" db="EMBL/GenBank/DDBJ databases">
        <title>Characterization of two novel Thaumarchaeota isolated from the Northern Adriatic Sea.</title>
        <authorList>
            <person name="Bayer B."/>
            <person name="Vojvoda J."/>
            <person name="Offre P."/>
            <person name="Srivastava A."/>
            <person name="Elisabeth N."/>
            <person name="Garcia J.A.L."/>
            <person name="Schleper C."/>
            <person name="Herndl G.J."/>
        </authorList>
    </citation>
    <scope>NUCLEOTIDE SEQUENCE [LARGE SCALE GENOMIC DNA]</scope>
    <source>
        <strain evidence="4">D3C</strain>
    </source>
</reference>
<dbReference type="Gene3D" id="3.30.450.370">
    <property type="match status" value="1"/>
</dbReference>
<name>A0A0C5BY06_9ARCH</name>
<dbReference type="HOGENOM" id="CLU_005379_2_2_2"/>
<protein>
    <submittedName>
        <fullName evidence="3">Putative type IV pilus assembly ATPase of Type II secretion system protein family</fullName>
    </submittedName>
</protein>
<dbReference type="GeneID" id="41601066"/>
<dbReference type="KEGG" id="nid:NPIRD3C_1991"/>
<dbReference type="InterPro" id="IPR050921">
    <property type="entry name" value="T4SS_GSP_E_ATPase"/>
</dbReference>
<reference evidence="3 4" key="2">
    <citation type="journal article" date="2016" name="ISME J.">
        <title>Physiological and genomic characterization of two novel marine thaumarchaeal strains indicates niche differentiation.</title>
        <authorList>
            <person name="Bayer B."/>
            <person name="Vojvoda J."/>
            <person name="Offre P."/>
            <person name="Alves R.J."/>
            <person name="Elisabeth N.H."/>
            <person name="Garcia J.A."/>
            <person name="Volland J.M."/>
            <person name="Srivastava A."/>
            <person name="Schleper C."/>
            <person name="Herndl G.J."/>
        </authorList>
    </citation>
    <scope>NUCLEOTIDE SEQUENCE [LARGE SCALE GENOMIC DNA]</scope>
    <source>
        <strain evidence="3 4">D3C</strain>
    </source>
</reference>
<dbReference type="Pfam" id="PF00437">
    <property type="entry name" value="T2SSE"/>
    <property type="match status" value="1"/>
</dbReference>
<organism evidence="3 4">
    <name type="scientific">Nitrosopumilus piranensis</name>
    <dbReference type="NCBI Taxonomy" id="1582439"/>
    <lineage>
        <taxon>Archaea</taxon>
        <taxon>Nitrososphaerota</taxon>
        <taxon>Nitrososphaeria</taxon>
        <taxon>Nitrosopumilales</taxon>
        <taxon>Nitrosopumilaceae</taxon>
        <taxon>Nitrosopumilus</taxon>
    </lineage>
</organism>
<keyword evidence="4" id="KW-1185">Reference proteome</keyword>
<dbReference type="InterPro" id="IPR027417">
    <property type="entry name" value="P-loop_NTPase"/>
</dbReference>
<evidence type="ECO:0000313" key="4">
    <source>
        <dbReference type="Proteomes" id="UP000032027"/>
    </source>
</evidence>
<sequence length="525" mass="59571">MESSLNQSDTDKTKSKINLSKEDALNTTKRLNKNYLDLSKLDYSDFDIYSGILKDASSESGIKYEVIEPTMSKKNIASYNELKKILMAELVIDLNELKSKQGAEKLLKQQIISIVKKYKLKIPASVLPKILYYAVRDLIYLGKIEPFLHDHMIEEISCDGSKIPIYVWHREHESIPSNVIFEDEKELEDFTRKLAYVSGKNISVAQPIVDASLPDGSRVNLTFGREITKKGSTFTIRKFRSDPITIIDLIKFNTLSSDIAAYLWYFVEKKLTMIVAGGTASGKTTTLNTLASFITPGQKIISIEDTQELNLTHTNWVPSVSRETFSGTQIAEISQFDLLRASLRQRPDIIIVGETRGKEAYTLFQAMATGHGGFSSIHADSIPSTVTRLVSEPMNVPKTLIVNTLDAILLQLKMKVHGKTVRRVIQVSELAGLDEKTGEVLLNDVFRWNPSTDQHSFTGRSVALEKIENEFGESQEDIKYELNKRKTTLDWMVKNNIVRYNEVSSNIIEFYKDPDKFYERKRILL</sequence>
<dbReference type="RefSeq" id="WP_237087659.1">
    <property type="nucleotide sequence ID" value="NZ_CP010868.1"/>
</dbReference>
<dbReference type="PATRIC" id="fig|1582439.9.peg.2056"/>
<dbReference type="Proteomes" id="UP000032027">
    <property type="component" value="Chromosome"/>
</dbReference>
<dbReference type="PANTHER" id="PTHR30486">
    <property type="entry name" value="TWITCHING MOTILITY PROTEIN PILT"/>
    <property type="match status" value="1"/>
</dbReference>
<gene>
    <name evidence="3" type="ORF">NPIRD3C_1991</name>
</gene>
<dbReference type="AlphaFoldDB" id="A0A0C5BY06"/>
<comment type="similarity">
    <text evidence="1">Belongs to the GSP E family.</text>
</comment>
<dbReference type="Gene3D" id="1.10.390.40">
    <property type="match status" value="1"/>
</dbReference>
<evidence type="ECO:0000256" key="1">
    <source>
        <dbReference type="ARBA" id="ARBA00006611"/>
    </source>
</evidence>
<accession>A0A0C5BY06</accession>
<dbReference type="SUPFAM" id="SSF52540">
    <property type="entry name" value="P-loop containing nucleoside triphosphate hydrolases"/>
    <property type="match status" value="1"/>
</dbReference>
<dbReference type="GO" id="GO:0016887">
    <property type="term" value="F:ATP hydrolysis activity"/>
    <property type="evidence" value="ECO:0007669"/>
    <property type="project" value="InterPro"/>
</dbReference>